<dbReference type="EMBL" id="WXXP01000002">
    <property type="protein sequence ID" value="NEK48524.1"/>
    <property type="molecule type" value="Genomic_DNA"/>
</dbReference>
<dbReference type="Gene3D" id="3.60.15.10">
    <property type="entry name" value="Ribonuclease Z/Hydroxyacylglutathione hydrolase-like"/>
    <property type="match status" value="1"/>
</dbReference>
<dbReference type="PANTHER" id="PTHR42951:SF20">
    <property type="entry name" value="BETA LACTAMASE"/>
    <property type="match status" value="1"/>
</dbReference>
<organism evidence="2 3">
    <name type="scientific">Rhizobium leguminosarum</name>
    <dbReference type="NCBI Taxonomy" id="384"/>
    <lineage>
        <taxon>Bacteria</taxon>
        <taxon>Pseudomonadati</taxon>
        <taxon>Pseudomonadota</taxon>
        <taxon>Alphaproteobacteria</taxon>
        <taxon>Hyphomicrobiales</taxon>
        <taxon>Rhizobiaceae</taxon>
        <taxon>Rhizobium/Agrobacterium group</taxon>
        <taxon>Rhizobium</taxon>
    </lineage>
</organism>
<evidence type="ECO:0000259" key="1">
    <source>
        <dbReference type="SMART" id="SM00849"/>
    </source>
</evidence>
<dbReference type="SUPFAM" id="SSF56281">
    <property type="entry name" value="Metallo-hydrolase/oxidoreductase"/>
    <property type="match status" value="1"/>
</dbReference>
<evidence type="ECO:0000313" key="3">
    <source>
        <dbReference type="Proteomes" id="UP000471409"/>
    </source>
</evidence>
<dbReference type="InterPro" id="IPR036866">
    <property type="entry name" value="RibonucZ/Hydroxyglut_hydro"/>
</dbReference>
<dbReference type="PANTHER" id="PTHR42951">
    <property type="entry name" value="METALLO-BETA-LACTAMASE DOMAIN-CONTAINING"/>
    <property type="match status" value="1"/>
</dbReference>
<sequence length="330" mass="36230">MTACPLHAQGAGVEHTDATGETSEIAPIGVRPPAFMKIPPSAKGPEIDWKKGYRIESLGTGLYMITDNAYQSMFMVYDHGVVVIDAPPSYAGKVREAVGEVTDKPITHLIYSHSHADHIGGAGSLGLVPVIIAHSETKRLLVRDADPQRPIPTITFEDRYTLRLGSQVLELSYPGNGHEPGNIMIYAPAQAVLMFVDVVFPGWMPFRRFGVAQDVPGYFEQVRELDRLPFKKLVGGHVSRVGTHEDVKLQIEFDDDIKAAVSAALHSQAYGTELDGAEPANSWAFVSDYTARVAGQCVATMTPKWKNKLAAFDTFIWDQCYAMEQSLRVD</sequence>
<dbReference type="GO" id="GO:0016787">
    <property type="term" value="F:hydrolase activity"/>
    <property type="evidence" value="ECO:0007669"/>
    <property type="project" value="UniProtKB-KW"/>
</dbReference>
<dbReference type="Proteomes" id="UP000471409">
    <property type="component" value="Unassembled WGS sequence"/>
</dbReference>
<proteinExistence type="predicted"/>
<dbReference type="AlphaFoldDB" id="A0A6P0D6T1"/>
<accession>A0A6P0D6T1</accession>
<feature type="domain" description="Metallo-beta-lactamase" evidence="1">
    <location>
        <begin position="70"/>
        <end position="237"/>
    </location>
</feature>
<dbReference type="Pfam" id="PF00753">
    <property type="entry name" value="Lactamase_B"/>
    <property type="match status" value="1"/>
</dbReference>
<protein>
    <submittedName>
        <fullName evidence="2">MBL fold metallo-hydrolase</fullName>
    </submittedName>
</protein>
<dbReference type="InterPro" id="IPR050855">
    <property type="entry name" value="NDM-1-like"/>
</dbReference>
<evidence type="ECO:0000313" key="2">
    <source>
        <dbReference type="EMBL" id="NEK48524.1"/>
    </source>
</evidence>
<keyword evidence="2" id="KW-0378">Hydrolase</keyword>
<dbReference type="SMART" id="SM00849">
    <property type="entry name" value="Lactamase_B"/>
    <property type="match status" value="1"/>
</dbReference>
<dbReference type="CDD" id="cd16276">
    <property type="entry name" value="metallo-hydrolase-like_MBL-fold"/>
    <property type="match status" value="1"/>
</dbReference>
<name>A0A6P0D6T1_RHILE</name>
<dbReference type="InterPro" id="IPR001279">
    <property type="entry name" value="Metallo-B-lactamas"/>
</dbReference>
<gene>
    <name evidence="2" type="ORF">GUK36_03675</name>
</gene>
<comment type="caution">
    <text evidence="2">The sequence shown here is derived from an EMBL/GenBank/DDBJ whole genome shotgun (WGS) entry which is preliminary data.</text>
</comment>
<reference evidence="2 3" key="1">
    <citation type="submission" date="2020-01" db="EMBL/GenBank/DDBJ databases">
        <title>Rhizobium genotypes associated with high levels of biological nitrogen fixation by grain legumes in a temperate-maritime cropping system.</title>
        <authorList>
            <person name="Maluk M."/>
            <person name="Francesc Ferrando Molina F."/>
            <person name="Lopez Del Egido L."/>
            <person name="Lafos M."/>
            <person name="Langarica-Fuentes A."/>
            <person name="Gebre Yohannes G."/>
            <person name="Young M.W."/>
            <person name="Martin P."/>
            <person name="Gantlett R."/>
            <person name="Kenicer G."/>
            <person name="Hawes C."/>
            <person name="Begg G.S."/>
            <person name="Quilliam R.S."/>
            <person name="Squire G.R."/>
            <person name="Poole P.S."/>
            <person name="Young P.W."/>
            <person name="Iannetta P.M."/>
            <person name="James E.K."/>
        </authorList>
    </citation>
    <scope>NUCLEOTIDE SEQUENCE [LARGE SCALE GENOMIC DNA]</scope>
    <source>
        <strain evidence="2 3">JHI944</strain>
    </source>
</reference>